<feature type="DNA-binding region" description="H-T-H motif" evidence="2">
    <location>
        <begin position="26"/>
        <end position="45"/>
    </location>
</feature>
<dbReference type="Proteomes" id="UP000274792">
    <property type="component" value="Unassembled WGS sequence"/>
</dbReference>
<comment type="caution">
    <text evidence="4">The sequence shown here is derived from an EMBL/GenBank/DDBJ whole genome shotgun (WGS) entry which is preliminary data.</text>
</comment>
<evidence type="ECO:0000313" key="5">
    <source>
        <dbReference type="Proteomes" id="UP000274792"/>
    </source>
</evidence>
<dbReference type="PANTHER" id="PTHR43479:SF11">
    <property type="entry name" value="ACREF_ENVCD OPERON REPRESSOR-RELATED"/>
    <property type="match status" value="1"/>
</dbReference>
<dbReference type="RefSeq" id="WP_126476742.1">
    <property type="nucleotide sequence ID" value="NZ_RXWV01000021.1"/>
</dbReference>
<dbReference type="SUPFAM" id="SSF46689">
    <property type="entry name" value="Homeodomain-like"/>
    <property type="match status" value="1"/>
</dbReference>
<dbReference type="Gene3D" id="1.10.357.10">
    <property type="entry name" value="Tetracycline Repressor, domain 2"/>
    <property type="match status" value="1"/>
</dbReference>
<name>A0AAJ4SJB9_MAMSC</name>
<evidence type="ECO:0000259" key="3">
    <source>
        <dbReference type="PROSITE" id="PS50977"/>
    </source>
</evidence>
<reference evidence="4 5" key="1">
    <citation type="submission" date="2018-10" db="EMBL/GenBank/DDBJ databases">
        <title>A collection Staphylococci species genome sequencing.</title>
        <authorList>
            <person name="Cole K."/>
        </authorList>
    </citation>
    <scope>NUCLEOTIDE SEQUENCE [LARGE SCALE GENOMIC DNA]</scope>
    <source>
        <strain evidence="5">NCTC 12218</strain>
    </source>
</reference>
<evidence type="ECO:0000256" key="1">
    <source>
        <dbReference type="ARBA" id="ARBA00023125"/>
    </source>
</evidence>
<dbReference type="PROSITE" id="PS50977">
    <property type="entry name" value="HTH_TETR_2"/>
    <property type="match status" value="1"/>
</dbReference>
<dbReference type="PANTHER" id="PTHR43479">
    <property type="entry name" value="ACREF/ENVCD OPERON REPRESSOR-RELATED"/>
    <property type="match status" value="1"/>
</dbReference>
<dbReference type="EMBL" id="RXWV01000021">
    <property type="protein sequence ID" value="RTX74067.1"/>
    <property type="molecule type" value="Genomic_DNA"/>
</dbReference>
<sequence>MKKKTEEKLYKALVMLLENDDYEKVTILQICQEAGVNRSTFYRKFKSKDDLLRWKSNQLVQIYIHELNELGKVNMDDVVVYFYQFWIKYKSFILMLQKQNMQLFLLNEFNRHILNVHQSTREKFQHNLNDEYMMLSLSFNVGGLWNMLLYAIKNNYSEEEFLKGFQEINLFYNL</sequence>
<feature type="domain" description="HTH tetR-type" evidence="3">
    <location>
        <begin position="3"/>
        <end position="63"/>
    </location>
</feature>
<dbReference type="InterPro" id="IPR009057">
    <property type="entry name" value="Homeodomain-like_sf"/>
</dbReference>
<gene>
    <name evidence="4" type="ORF">CD117_03855</name>
</gene>
<proteinExistence type="predicted"/>
<dbReference type="AlphaFoldDB" id="A0AAJ4SJB9"/>
<organism evidence="4 5">
    <name type="scientific">Mammaliicoccus sciuri</name>
    <name type="common">Staphylococcus sciuri</name>
    <dbReference type="NCBI Taxonomy" id="1296"/>
    <lineage>
        <taxon>Bacteria</taxon>
        <taxon>Bacillati</taxon>
        <taxon>Bacillota</taxon>
        <taxon>Bacilli</taxon>
        <taxon>Bacillales</taxon>
        <taxon>Staphylococcaceae</taxon>
        <taxon>Mammaliicoccus</taxon>
    </lineage>
</organism>
<accession>A0AAJ4SJB9</accession>
<dbReference type="GO" id="GO:0003677">
    <property type="term" value="F:DNA binding"/>
    <property type="evidence" value="ECO:0007669"/>
    <property type="project" value="UniProtKB-UniRule"/>
</dbReference>
<dbReference type="InterPro" id="IPR050624">
    <property type="entry name" value="HTH-type_Tx_Regulator"/>
</dbReference>
<protein>
    <submittedName>
        <fullName evidence="4">TetR family transcriptional regulator</fullName>
    </submittedName>
</protein>
<keyword evidence="1 2" id="KW-0238">DNA-binding</keyword>
<dbReference type="InterPro" id="IPR001647">
    <property type="entry name" value="HTH_TetR"/>
</dbReference>
<evidence type="ECO:0000256" key="2">
    <source>
        <dbReference type="PROSITE-ProRule" id="PRU00335"/>
    </source>
</evidence>
<evidence type="ECO:0000313" key="4">
    <source>
        <dbReference type="EMBL" id="RTX74067.1"/>
    </source>
</evidence>
<dbReference type="Pfam" id="PF00440">
    <property type="entry name" value="TetR_N"/>
    <property type="match status" value="1"/>
</dbReference>